<organism evidence="2 3">
    <name type="scientific">Seiridium cardinale</name>
    <dbReference type="NCBI Taxonomy" id="138064"/>
    <lineage>
        <taxon>Eukaryota</taxon>
        <taxon>Fungi</taxon>
        <taxon>Dikarya</taxon>
        <taxon>Ascomycota</taxon>
        <taxon>Pezizomycotina</taxon>
        <taxon>Sordariomycetes</taxon>
        <taxon>Xylariomycetidae</taxon>
        <taxon>Amphisphaeriales</taxon>
        <taxon>Sporocadaceae</taxon>
        <taxon>Seiridium</taxon>
    </lineage>
</organism>
<gene>
    <name evidence="2" type="ORF">SCAR479_11451</name>
</gene>
<name>A0ABR2XDD6_9PEZI</name>
<proteinExistence type="predicted"/>
<sequence length="197" mass="22018">MSAHISRTCHEKVLQPSHCGCDDITTRHPSPPLEYGSENTKDIDSAFCVLDPAAGNQMTANITSLRLLPHSSRDELDDQFLHHQTQLLAYARSTSSPQNQFRMQTSRFHAIRSRFSATGIRTSLRRASSASSRSTSSRNSFTSNGSSPVETINSVLSRQPSFVEMEEERRSFGPELNVLEPRPVVYWGGLEERMGSF</sequence>
<dbReference type="EMBL" id="JARVKM010000069">
    <property type="protein sequence ID" value="KAK9771811.1"/>
    <property type="molecule type" value="Genomic_DNA"/>
</dbReference>
<keyword evidence="3" id="KW-1185">Reference proteome</keyword>
<feature type="region of interest" description="Disordered" evidence="1">
    <location>
        <begin position="122"/>
        <end position="153"/>
    </location>
</feature>
<dbReference type="Proteomes" id="UP001465668">
    <property type="component" value="Unassembled WGS sequence"/>
</dbReference>
<comment type="caution">
    <text evidence="2">The sequence shown here is derived from an EMBL/GenBank/DDBJ whole genome shotgun (WGS) entry which is preliminary data.</text>
</comment>
<accession>A0ABR2XDD6</accession>
<protein>
    <submittedName>
        <fullName evidence="2">Uncharacterized protein</fullName>
    </submittedName>
</protein>
<evidence type="ECO:0000313" key="3">
    <source>
        <dbReference type="Proteomes" id="UP001465668"/>
    </source>
</evidence>
<evidence type="ECO:0000256" key="1">
    <source>
        <dbReference type="SAM" id="MobiDB-lite"/>
    </source>
</evidence>
<reference evidence="2 3" key="1">
    <citation type="submission" date="2024-02" db="EMBL/GenBank/DDBJ databases">
        <title>First draft genome assembly of two strains of Seiridium cardinale.</title>
        <authorList>
            <person name="Emiliani G."/>
            <person name="Scali E."/>
        </authorList>
    </citation>
    <scope>NUCLEOTIDE SEQUENCE [LARGE SCALE GENOMIC DNA]</scope>
    <source>
        <strain evidence="2 3">BM-138-000479</strain>
    </source>
</reference>
<evidence type="ECO:0000313" key="2">
    <source>
        <dbReference type="EMBL" id="KAK9771811.1"/>
    </source>
</evidence>
<feature type="compositionally biased region" description="Low complexity" evidence="1">
    <location>
        <begin position="122"/>
        <end position="147"/>
    </location>
</feature>